<evidence type="ECO:0000256" key="1">
    <source>
        <dbReference type="ARBA" id="ARBA00004123"/>
    </source>
</evidence>
<dbReference type="FunFam" id="3.60.15.10:FF:000028">
    <property type="entry name" value="Integrator complex subunit 11 isoform X3"/>
    <property type="match status" value="1"/>
</dbReference>
<reference evidence="7 8" key="1">
    <citation type="submission" date="2024-01" db="EMBL/GenBank/DDBJ databases">
        <title>Genome assemblies of Stephania.</title>
        <authorList>
            <person name="Yang L."/>
        </authorList>
    </citation>
    <scope>NUCLEOTIDE SEQUENCE [LARGE SCALE GENOMIC DNA]</scope>
    <source>
        <strain evidence="7">QJT</strain>
        <tissue evidence="7">Leaf</tissue>
    </source>
</reference>
<name>A0AAP0EDQ1_9MAGN</name>
<comment type="similarity">
    <text evidence="2">Belongs to the metallo-beta-lactamase superfamily. RNA-metabolizing metallo-beta-lactamase-like family. INTS11 subfamily.</text>
</comment>
<keyword evidence="4" id="KW-0539">Nucleus</keyword>
<dbReference type="GO" id="GO:0016787">
    <property type="term" value="F:hydrolase activity"/>
    <property type="evidence" value="ECO:0007669"/>
    <property type="project" value="UniProtKB-KW"/>
</dbReference>
<dbReference type="InterPro" id="IPR011108">
    <property type="entry name" value="RMMBL"/>
</dbReference>
<dbReference type="InterPro" id="IPR050698">
    <property type="entry name" value="MBL"/>
</dbReference>
<proteinExistence type="inferred from homology"/>
<evidence type="ECO:0000313" key="8">
    <source>
        <dbReference type="Proteomes" id="UP001417504"/>
    </source>
</evidence>
<dbReference type="AlphaFoldDB" id="A0AAP0EDQ1"/>
<evidence type="ECO:0000256" key="3">
    <source>
        <dbReference type="ARBA" id="ARBA00022801"/>
    </source>
</evidence>
<dbReference type="InterPro" id="IPR036866">
    <property type="entry name" value="RibonucZ/Hydroxyglut_hydro"/>
</dbReference>
<evidence type="ECO:0000259" key="5">
    <source>
        <dbReference type="SMART" id="SM00849"/>
    </source>
</evidence>
<evidence type="ECO:0000313" key="7">
    <source>
        <dbReference type="EMBL" id="KAK9091451.1"/>
    </source>
</evidence>
<dbReference type="GO" id="GO:0016180">
    <property type="term" value="P:snRNA processing"/>
    <property type="evidence" value="ECO:0007669"/>
    <property type="project" value="TreeGrafter"/>
</dbReference>
<dbReference type="EMBL" id="JBBNAE010000010">
    <property type="protein sequence ID" value="KAK9091451.1"/>
    <property type="molecule type" value="Genomic_DNA"/>
</dbReference>
<dbReference type="InterPro" id="IPR041897">
    <property type="entry name" value="INTS11-like_MBL-fold"/>
</dbReference>
<comment type="subcellular location">
    <subcellularLocation>
        <location evidence="1">Nucleus</location>
    </subcellularLocation>
</comment>
<evidence type="ECO:0008006" key="9">
    <source>
        <dbReference type="Google" id="ProtNLM"/>
    </source>
</evidence>
<feature type="domain" description="Metallo-beta-lactamase" evidence="5">
    <location>
        <begin position="15"/>
        <end position="212"/>
    </location>
</feature>
<dbReference type="Pfam" id="PF10996">
    <property type="entry name" value="Beta-Casp"/>
    <property type="match status" value="1"/>
</dbReference>
<evidence type="ECO:0000256" key="2">
    <source>
        <dbReference type="ARBA" id="ARBA00007093"/>
    </source>
</evidence>
<dbReference type="Gene3D" id="3.40.50.10890">
    <property type="match status" value="1"/>
</dbReference>
<dbReference type="SMART" id="SM00849">
    <property type="entry name" value="Lactamase_B"/>
    <property type="match status" value="1"/>
</dbReference>
<dbReference type="GO" id="GO:0004521">
    <property type="term" value="F:RNA endonuclease activity"/>
    <property type="evidence" value="ECO:0007669"/>
    <property type="project" value="TreeGrafter"/>
</dbReference>
<comment type="caution">
    <text evidence="7">The sequence shown here is derived from an EMBL/GenBank/DDBJ whole genome shotgun (WGS) entry which is preliminary data.</text>
</comment>
<accession>A0AAP0EDQ1</accession>
<dbReference type="SMART" id="SM01027">
    <property type="entry name" value="Beta-Casp"/>
    <property type="match status" value="1"/>
</dbReference>
<sequence length="664" mass="73660">MAIECLVLGAGQEVGKSCVVVSIGGKRIMFDCGLHMGHHDHNRYPDFSRISKSGDFDSALTCIVITHFHLDHIGALVYFTEVCGYNGPIYMTYPTKALSPLMLEDNRKLMEEELFSSDQIKNCMKKVTAVDLKQTVQVDDGLQIRAYYAGHVLGAAMFYAKVGDSAIVYTGDYNMTPDRHLGAAQIDPLELDLLITDISDGSVTFHAVLQNDSFMGLTAVLNNGSLMYFAYKELCMLMDDYWERMNLKVPIYFSAVANFDRSFINAAEPCVLFASPGMIRGGFSLEVFKQWAPSEKNLIALPGYLFLCFSSFELSYWVRVSYAWLQNLDNGSLCCDGGCRLMIVKYCVAGTVGHKLMSGKATRVHVDKDTQVDVRCQIHQLSFSPHTDEKGIMDLIKFLSPKHVMLVHGEKPKMDKLTKKIESELDIKCCYPANNSTVKIPSTQSAVKIHATDSFVQNCLSPNFELSKTVVVSNSDSSSQQCNGALLRRTKNSSVTGGILVMDGTKRAKAVDRDELLPLLGVDEHLIGFAYCCPVSLSSLENAQPHKSPAELSNSTPLEEPSALSLLPHRFHNGSLLHILFLRLSSKLEAEANIQEFSDRLELESLRISICSNSNCPYRIESCSEVKSVIFLCCCWSLADEKLGWRVISILRDTDFSTTGSPVN</sequence>
<dbReference type="Pfam" id="PF16661">
    <property type="entry name" value="Lactamase_B_6"/>
    <property type="match status" value="1"/>
</dbReference>
<dbReference type="Pfam" id="PF07521">
    <property type="entry name" value="RMMBL"/>
    <property type="match status" value="1"/>
</dbReference>
<gene>
    <name evidence="7" type="ORF">Sjap_024628</name>
</gene>
<dbReference type="PANTHER" id="PTHR11203:SF37">
    <property type="entry name" value="INTEGRATOR COMPLEX SUBUNIT 11"/>
    <property type="match status" value="1"/>
</dbReference>
<dbReference type="InterPro" id="IPR022712">
    <property type="entry name" value="Beta_Casp"/>
</dbReference>
<dbReference type="SUPFAM" id="SSF56281">
    <property type="entry name" value="Metallo-hydrolase/oxidoreductase"/>
    <property type="match status" value="1"/>
</dbReference>
<keyword evidence="8" id="KW-1185">Reference proteome</keyword>
<evidence type="ECO:0000256" key="4">
    <source>
        <dbReference type="ARBA" id="ARBA00023242"/>
    </source>
</evidence>
<dbReference type="GO" id="GO:0005634">
    <property type="term" value="C:nucleus"/>
    <property type="evidence" value="ECO:0007669"/>
    <property type="project" value="UniProtKB-SubCell"/>
</dbReference>
<evidence type="ECO:0000259" key="6">
    <source>
        <dbReference type="SMART" id="SM01027"/>
    </source>
</evidence>
<feature type="domain" description="Beta-Casp" evidence="6">
    <location>
        <begin position="233"/>
        <end position="307"/>
    </location>
</feature>
<dbReference type="InterPro" id="IPR001279">
    <property type="entry name" value="Metallo-B-lactamas"/>
</dbReference>
<organism evidence="7 8">
    <name type="scientific">Stephania japonica</name>
    <dbReference type="NCBI Taxonomy" id="461633"/>
    <lineage>
        <taxon>Eukaryota</taxon>
        <taxon>Viridiplantae</taxon>
        <taxon>Streptophyta</taxon>
        <taxon>Embryophyta</taxon>
        <taxon>Tracheophyta</taxon>
        <taxon>Spermatophyta</taxon>
        <taxon>Magnoliopsida</taxon>
        <taxon>Ranunculales</taxon>
        <taxon>Menispermaceae</taxon>
        <taxon>Menispermoideae</taxon>
        <taxon>Cissampelideae</taxon>
        <taxon>Stephania</taxon>
    </lineage>
</organism>
<protein>
    <recommendedName>
        <fullName evidence="9">Cleavage and polyadenylation specificity factor subunit 3-II</fullName>
    </recommendedName>
</protein>
<dbReference type="CDD" id="cd16291">
    <property type="entry name" value="INTS11-like_MBL-fold"/>
    <property type="match status" value="1"/>
</dbReference>
<dbReference type="Proteomes" id="UP001417504">
    <property type="component" value="Unassembled WGS sequence"/>
</dbReference>
<dbReference type="Gene3D" id="3.60.15.10">
    <property type="entry name" value="Ribonuclease Z/Hydroxyacylglutathione hydrolase-like"/>
    <property type="match status" value="2"/>
</dbReference>
<keyword evidence="3" id="KW-0378">Hydrolase</keyword>
<dbReference type="PANTHER" id="PTHR11203">
    <property type="entry name" value="CLEAVAGE AND POLYADENYLATION SPECIFICITY FACTOR FAMILY MEMBER"/>
    <property type="match status" value="1"/>
</dbReference>